<proteinExistence type="predicted"/>
<dbReference type="Gene3D" id="3.40.50.300">
    <property type="entry name" value="P-loop containing nucleotide triphosphate hydrolases"/>
    <property type="match status" value="2"/>
</dbReference>
<name>A0ABS7MH44_9SPHN</name>
<protein>
    <recommendedName>
        <fullName evidence="1">DNA 3'-5' helicase II</fullName>
    </recommendedName>
</protein>
<dbReference type="SUPFAM" id="SSF52540">
    <property type="entry name" value="P-loop containing nucleoside triphosphate hydrolases"/>
    <property type="match status" value="1"/>
</dbReference>
<gene>
    <name evidence="2" type="ORF">K5P26_14515</name>
</gene>
<sequence>MAKLYPDYDGDYSGIASSAEVKLYEACKKLKGDFHIFHSVAWISRSEGEARDGEADFLVCHPNRGFLVIEVKGGRIEADYSNGRWTSIDGRNRRHQIKDPFQQGVKAKFGILTKLKEQRDWDRLGIRRVGMGHAAFFPDVSDGRRLQGPNAPPELIGDANDLGNLESWLDDAFDYWADRESGATTDPLGAGGIQLMARVFARVVEARPLIATHLEQEERKRLELTDQQVKLLDYLARKRRVAIGGGAGTGKTVLATEKARRLANEGFKTLLTCYNKPLGRHLAQLCADQPNLDVMHFHKLCKDTIDEAGRISGRDLISEAKSTYPGKDLWKHYFPIALAYALDVVDKRYDAIVVDEGQDFEEEFWLPIECMLEDATSSPLYVFEDENQNLYKRVSTFPIPEAPFPLTTNCRNTKNIHEVAYRHYKGDPIEAPNIEGRQVETIVANGIDAQARKVRDYVSRLLVDEKVSPRAITVLIANRLHKKTHQDALKFHALSAGANWGSLDDDNPRTVVVETVARFKGLESEILILWGLDQLSDEDYHSDLYVGSSRAKSILALCGAAETCEAILKA</sequence>
<dbReference type="Proteomes" id="UP001166571">
    <property type="component" value="Unassembled WGS sequence"/>
</dbReference>
<evidence type="ECO:0000313" key="3">
    <source>
        <dbReference type="Proteomes" id="UP001166571"/>
    </source>
</evidence>
<evidence type="ECO:0000256" key="1">
    <source>
        <dbReference type="ARBA" id="ARBA00034923"/>
    </source>
</evidence>
<keyword evidence="2" id="KW-0347">Helicase</keyword>
<keyword evidence="2" id="KW-0067">ATP-binding</keyword>
<dbReference type="PANTHER" id="PTHR11070">
    <property type="entry name" value="UVRD / RECB / PCRA DNA HELICASE FAMILY MEMBER"/>
    <property type="match status" value="1"/>
</dbReference>
<dbReference type="EMBL" id="JAILXK010000002">
    <property type="protein sequence ID" value="MBY4638354.1"/>
    <property type="molecule type" value="Genomic_DNA"/>
</dbReference>
<accession>A0ABS7MH44</accession>
<keyword evidence="2" id="KW-0547">Nucleotide-binding</keyword>
<comment type="caution">
    <text evidence="2">The sequence shown here is derived from an EMBL/GenBank/DDBJ whole genome shotgun (WGS) entry which is preliminary data.</text>
</comment>
<dbReference type="InterPro" id="IPR027417">
    <property type="entry name" value="P-loop_NTPase"/>
</dbReference>
<dbReference type="GO" id="GO:0004386">
    <property type="term" value="F:helicase activity"/>
    <property type="evidence" value="ECO:0007669"/>
    <property type="project" value="UniProtKB-KW"/>
</dbReference>
<keyword evidence="2" id="KW-0378">Hydrolase</keyword>
<evidence type="ECO:0000313" key="2">
    <source>
        <dbReference type="EMBL" id="MBY4638354.1"/>
    </source>
</evidence>
<organism evidence="2 3">
    <name type="scientific">Sphingopyxis jiangsuensis</name>
    <dbReference type="NCBI Taxonomy" id="2871171"/>
    <lineage>
        <taxon>Bacteria</taxon>
        <taxon>Pseudomonadati</taxon>
        <taxon>Pseudomonadota</taxon>
        <taxon>Alphaproteobacteria</taxon>
        <taxon>Sphingomonadales</taxon>
        <taxon>Sphingomonadaceae</taxon>
        <taxon>Sphingopyxis</taxon>
    </lineage>
</organism>
<reference evidence="2" key="1">
    <citation type="submission" date="2021-08" db="EMBL/GenBank/DDBJ databases">
        <title>Sphingopyxis panaciterrulae sp. nov., isolated from the surface water of the Yellow Sea.</title>
        <authorList>
            <person name="Gao Z."/>
            <person name="Zhang D."/>
            <person name="Zhang A."/>
        </authorList>
    </citation>
    <scope>NUCLEOTIDE SEQUENCE</scope>
    <source>
        <strain evidence="2">XHP0097</strain>
    </source>
</reference>
<dbReference type="InterPro" id="IPR000212">
    <property type="entry name" value="DNA_helicase_UvrD/REP"/>
</dbReference>
<dbReference type="PANTHER" id="PTHR11070:SF2">
    <property type="entry name" value="ATP-DEPENDENT DNA HELICASE SRS2"/>
    <property type="match status" value="1"/>
</dbReference>
<keyword evidence="3" id="KW-1185">Reference proteome</keyword>
<dbReference type="RefSeq" id="WP_222137290.1">
    <property type="nucleotide sequence ID" value="NZ_JAILXK010000002.1"/>
</dbReference>